<dbReference type="AlphaFoldDB" id="A0A6J4MYW5"/>
<sequence length="74" mass="7376">WAMLGLADPPAGQHSAPACRRRRFGSSGSGCGSLPAARSCSPPTVCRPGAASGTPNGQSRARTCCAPHTATSLP</sequence>
<evidence type="ECO:0000313" key="2">
    <source>
        <dbReference type="EMBL" id="CAA9373033.1"/>
    </source>
</evidence>
<protein>
    <submittedName>
        <fullName evidence="2">Uncharacterized protein</fullName>
    </submittedName>
</protein>
<evidence type="ECO:0000256" key="1">
    <source>
        <dbReference type="SAM" id="MobiDB-lite"/>
    </source>
</evidence>
<name>A0A6J4MYW5_9ACTN</name>
<dbReference type="EMBL" id="CADCUO010000016">
    <property type="protein sequence ID" value="CAA9373033.1"/>
    <property type="molecule type" value="Genomic_DNA"/>
</dbReference>
<accession>A0A6J4MYW5</accession>
<reference evidence="2" key="1">
    <citation type="submission" date="2020-02" db="EMBL/GenBank/DDBJ databases">
        <authorList>
            <person name="Meier V. D."/>
        </authorList>
    </citation>
    <scope>NUCLEOTIDE SEQUENCE</scope>
    <source>
        <strain evidence="2">AVDCRST_MAG75</strain>
    </source>
</reference>
<feature type="non-terminal residue" evidence="2">
    <location>
        <position position="1"/>
    </location>
</feature>
<feature type="region of interest" description="Disordered" evidence="1">
    <location>
        <begin position="1"/>
        <end position="74"/>
    </location>
</feature>
<organism evidence="2">
    <name type="scientific">uncultured Propionibacteriaceae bacterium</name>
    <dbReference type="NCBI Taxonomy" id="257457"/>
    <lineage>
        <taxon>Bacteria</taxon>
        <taxon>Bacillati</taxon>
        <taxon>Actinomycetota</taxon>
        <taxon>Actinomycetes</taxon>
        <taxon>Propionibacteriales</taxon>
        <taxon>Propionibacteriaceae</taxon>
        <taxon>environmental samples</taxon>
    </lineage>
</organism>
<proteinExistence type="predicted"/>
<gene>
    <name evidence="2" type="ORF">AVDCRST_MAG75-250</name>
</gene>
<feature type="non-terminal residue" evidence="2">
    <location>
        <position position="74"/>
    </location>
</feature>